<dbReference type="Pfam" id="PF11015">
    <property type="entry name" value="DUF2853"/>
    <property type="match status" value="1"/>
</dbReference>
<dbReference type="InterPro" id="IPR023154">
    <property type="entry name" value="Jann4075-like_sf"/>
</dbReference>
<comment type="caution">
    <text evidence="1">The sequence shown here is derived from an EMBL/GenBank/DDBJ whole genome shotgun (WGS) entry which is preliminary data.</text>
</comment>
<dbReference type="Gene3D" id="1.10.238.120">
    <property type="entry name" value="Jann4075-like"/>
    <property type="match status" value="1"/>
</dbReference>
<dbReference type="SUPFAM" id="SSF158587">
    <property type="entry name" value="Jann4075-like"/>
    <property type="match status" value="1"/>
</dbReference>
<accession>A0A840E748</accession>
<keyword evidence="2" id="KW-1185">Reference proteome</keyword>
<proteinExistence type="predicted"/>
<name>A0A840E748_9BACT</name>
<organism evidence="1 2">
    <name type="scientific">Neolewinella aquimaris</name>
    <dbReference type="NCBI Taxonomy" id="1835722"/>
    <lineage>
        <taxon>Bacteria</taxon>
        <taxon>Pseudomonadati</taxon>
        <taxon>Bacteroidota</taxon>
        <taxon>Saprospiria</taxon>
        <taxon>Saprospirales</taxon>
        <taxon>Lewinellaceae</taxon>
        <taxon>Neolewinella</taxon>
    </lineage>
</organism>
<reference evidence="1 2" key="1">
    <citation type="submission" date="2020-08" db="EMBL/GenBank/DDBJ databases">
        <title>Genomic Encyclopedia of Type Strains, Phase IV (KMG-IV): sequencing the most valuable type-strain genomes for metagenomic binning, comparative biology and taxonomic classification.</title>
        <authorList>
            <person name="Goeker M."/>
        </authorList>
    </citation>
    <scope>NUCLEOTIDE SEQUENCE [LARGE SCALE GENOMIC DNA]</scope>
    <source>
        <strain evidence="1 2">DSM 105137</strain>
    </source>
</reference>
<dbReference type="EMBL" id="JACIFF010000003">
    <property type="protein sequence ID" value="MBB4079037.1"/>
    <property type="molecule type" value="Genomic_DNA"/>
</dbReference>
<dbReference type="Proteomes" id="UP000576209">
    <property type="component" value="Unassembled WGS sequence"/>
</dbReference>
<dbReference type="RefSeq" id="WP_183495279.1">
    <property type="nucleotide sequence ID" value="NZ_JACIFF010000003.1"/>
</dbReference>
<protein>
    <recommendedName>
        <fullName evidence="3">DUF2853 family protein</fullName>
    </recommendedName>
</protein>
<dbReference type="InterPro" id="IPR021274">
    <property type="entry name" value="DUF2853"/>
</dbReference>
<evidence type="ECO:0008006" key="3">
    <source>
        <dbReference type="Google" id="ProtNLM"/>
    </source>
</evidence>
<evidence type="ECO:0000313" key="2">
    <source>
        <dbReference type="Proteomes" id="UP000576209"/>
    </source>
</evidence>
<gene>
    <name evidence="1" type="ORF">GGR28_001654</name>
</gene>
<evidence type="ECO:0000313" key="1">
    <source>
        <dbReference type="EMBL" id="MBB4079037.1"/>
    </source>
</evidence>
<dbReference type="AlphaFoldDB" id="A0A840E748"/>
<sequence length="110" mass="12373">MSKFDEKVAAYEASLEKIDKGGDKELLRKVAKGLGPSIYNNDSNKVACSDKAELKRVVDNFCKKKLGMTDEAKAMEAVQSVCKQYVDRSKHRAVFYYLVVKELGMESHYG</sequence>